<proteinExistence type="predicted"/>
<organism evidence="2 3">
    <name type="scientific">Sphaerobolus stellatus (strain SS14)</name>
    <dbReference type="NCBI Taxonomy" id="990650"/>
    <lineage>
        <taxon>Eukaryota</taxon>
        <taxon>Fungi</taxon>
        <taxon>Dikarya</taxon>
        <taxon>Basidiomycota</taxon>
        <taxon>Agaricomycotina</taxon>
        <taxon>Agaricomycetes</taxon>
        <taxon>Phallomycetidae</taxon>
        <taxon>Geastrales</taxon>
        <taxon>Sphaerobolaceae</taxon>
        <taxon>Sphaerobolus</taxon>
    </lineage>
</organism>
<evidence type="ECO:0000256" key="1">
    <source>
        <dbReference type="SAM" id="MobiDB-lite"/>
    </source>
</evidence>
<dbReference type="HOGENOM" id="CLU_884447_0_0_1"/>
<reference evidence="2 3" key="1">
    <citation type="submission" date="2014-06" db="EMBL/GenBank/DDBJ databases">
        <title>Evolutionary Origins and Diversification of the Mycorrhizal Mutualists.</title>
        <authorList>
            <consortium name="DOE Joint Genome Institute"/>
            <consortium name="Mycorrhizal Genomics Consortium"/>
            <person name="Kohler A."/>
            <person name="Kuo A."/>
            <person name="Nagy L.G."/>
            <person name="Floudas D."/>
            <person name="Copeland A."/>
            <person name="Barry K.W."/>
            <person name="Cichocki N."/>
            <person name="Veneault-Fourrey C."/>
            <person name="LaButti K."/>
            <person name="Lindquist E.A."/>
            <person name="Lipzen A."/>
            <person name="Lundell T."/>
            <person name="Morin E."/>
            <person name="Murat C."/>
            <person name="Riley R."/>
            <person name="Ohm R."/>
            <person name="Sun H."/>
            <person name="Tunlid A."/>
            <person name="Henrissat B."/>
            <person name="Grigoriev I.V."/>
            <person name="Hibbett D.S."/>
            <person name="Martin F."/>
        </authorList>
    </citation>
    <scope>NUCLEOTIDE SEQUENCE [LARGE SCALE GENOMIC DNA]</scope>
    <source>
        <strain evidence="2 3">SS14</strain>
    </source>
</reference>
<accession>A0A0C9U9N1</accession>
<feature type="non-terminal residue" evidence="2">
    <location>
        <position position="1"/>
    </location>
</feature>
<feature type="compositionally biased region" description="Low complexity" evidence="1">
    <location>
        <begin position="25"/>
        <end position="67"/>
    </location>
</feature>
<name>A0A0C9U9N1_SPHS4</name>
<evidence type="ECO:0000313" key="3">
    <source>
        <dbReference type="Proteomes" id="UP000054279"/>
    </source>
</evidence>
<feature type="region of interest" description="Disordered" evidence="1">
    <location>
        <begin position="288"/>
        <end position="315"/>
    </location>
</feature>
<feature type="compositionally biased region" description="Low complexity" evidence="1">
    <location>
        <begin position="116"/>
        <end position="145"/>
    </location>
</feature>
<protein>
    <submittedName>
        <fullName evidence="2">Uncharacterized protein</fullName>
    </submittedName>
</protein>
<sequence>YASFGRRNGNRAVPPVSALNVPAQGRGRSSSRAPSVVPAPAPRASSRAPSIQQQPPRRSSPNPSVRPSIRDEERPLPAPPSSRRKWSFGRNRGNVAVSALDRERDRGRAGSTARVAPQVRAPSVQPQPQAQRQPSPQPQPLRRQPSPQPARQPSPRPSLRPTVSRDRDERPLPPAPANNNNKRRFIPNLNLGTRYGSFGRSAQPPQQPQPIPITRQRTPSRARPTPITSIPTPIRVQAQPIPSPTQSRRSFVIPQGSHLPKKKEKTYFMGRFLPSFAKGRKEGVEAEWTVWQRGGPGAGAGKGEGERKRKRKRQG</sequence>
<feature type="region of interest" description="Disordered" evidence="1">
    <location>
        <begin position="1"/>
        <end position="259"/>
    </location>
</feature>
<feature type="compositionally biased region" description="Low complexity" evidence="1">
    <location>
        <begin position="212"/>
        <end position="234"/>
    </location>
</feature>
<dbReference type="AlphaFoldDB" id="A0A0C9U9N1"/>
<gene>
    <name evidence="2" type="ORF">M422DRAFT_277384</name>
</gene>
<dbReference type="PRINTS" id="PR01217">
    <property type="entry name" value="PRICHEXTENSN"/>
</dbReference>
<dbReference type="Proteomes" id="UP000054279">
    <property type="component" value="Unassembled WGS sequence"/>
</dbReference>
<feature type="compositionally biased region" description="Pro residues" evidence="1">
    <location>
        <begin position="146"/>
        <end position="158"/>
    </location>
</feature>
<keyword evidence="3" id="KW-1185">Reference proteome</keyword>
<dbReference type="EMBL" id="KN838495">
    <property type="protein sequence ID" value="KIJ22266.1"/>
    <property type="molecule type" value="Genomic_DNA"/>
</dbReference>
<evidence type="ECO:0000313" key="2">
    <source>
        <dbReference type="EMBL" id="KIJ22266.1"/>
    </source>
</evidence>